<comment type="similarity">
    <text evidence="1">Belongs to the thiolase-like superfamily. Chalcone/stilbene synthases family.</text>
</comment>
<dbReference type="InterPro" id="IPR011141">
    <property type="entry name" value="Polyketide_synthase_type-III"/>
</dbReference>
<feature type="domain" description="Chalcone/stilbene synthase N-terminal" evidence="5">
    <location>
        <begin position="6"/>
        <end position="204"/>
    </location>
</feature>
<reference evidence="7 8" key="1">
    <citation type="submission" date="2020-08" db="EMBL/GenBank/DDBJ databases">
        <title>Genomic Encyclopedia of Type Strains, Phase III (KMG-III): the genomes of soil and plant-associated and newly described type strains.</title>
        <authorList>
            <person name="Whitman W."/>
        </authorList>
    </citation>
    <scope>NUCLEOTIDE SEQUENCE [LARGE SCALE GENOMIC DNA]</scope>
    <source>
        <strain evidence="7 8">CECT 8803</strain>
    </source>
</reference>
<dbReference type="SUPFAM" id="SSF53901">
    <property type="entry name" value="Thiolase-like"/>
    <property type="match status" value="2"/>
</dbReference>
<accession>A0A839SYW1</accession>
<dbReference type="PANTHER" id="PTHR11877">
    <property type="entry name" value="HYDROXYMETHYLGLUTARYL-COA SYNTHASE"/>
    <property type="match status" value="1"/>
</dbReference>
<keyword evidence="2" id="KW-0808">Transferase</keyword>
<evidence type="ECO:0000313" key="7">
    <source>
        <dbReference type="EMBL" id="MBB3066113.1"/>
    </source>
</evidence>
<dbReference type="InterPro" id="IPR012328">
    <property type="entry name" value="Chalcone/stilbene_synt_C"/>
</dbReference>
<organism evidence="7 8">
    <name type="scientific">Limibacillus halophilus</name>
    <dbReference type="NCBI Taxonomy" id="1579333"/>
    <lineage>
        <taxon>Bacteria</taxon>
        <taxon>Pseudomonadati</taxon>
        <taxon>Pseudomonadota</taxon>
        <taxon>Alphaproteobacteria</taxon>
        <taxon>Rhodospirillales</taxon>
        <taxon>Rhodovibrionaceae</taxon>
        <taxon>Limibacillus</taxon>
    </lineage>
</organism>
<dbReference type="CDD" id="cd00831">
    <property type="entry name" value="CHS_like"/>
    <property type="match status" value="1"/>
</dbReference>
<keyword evidence="3" id="KW-0012">Acyltransferase</keyword>
<evidence type="ECO:0000313" key="8">
    <source>
        <dbReference type="Proteomes" id="UP000581135"/>
    </source>
</evidence>
<feature type="domain" description="Chalcone/stilbene synthase C-terminal" evidence="6">
    <location>
        <begin position="214"/>
        <end position="325"/>
    </location>
</feature>
<evidence type="ECO:0000256" key="1">
    <source>
        <dbReference type="ARBA" id="ARBA00005531"/>
    </source>
</evidence>
<evidence type="ECO:0000256" key="3">
    <source>
        <dbReference type="ARBA" id="ARBA00023315"/>
    </source>
</evidence>
<protein>
    <submittedName>
        <fullName evidence="7">Alkylresorcinol/alkylpyrone synthase</fullName>
    </submittedName>
</protein>
<dbReference type="AlphaFoldDB" id="A0A839SYW1"/>
<dbReference type="Pfam" id="PF02797">
    <property type="entry name" value="Chal_sti_synt_C"/>
    <property type="match status" value="1"/>
</dbReference>
<dbReference type="PIRSF" id="PIRSF000451">
    <property type="entry name" value="PKS_III"/>
    <property type="match status" value="1"/>
</dbReference>
<dbReference type="Pfam" id="PF00195">
    <property type="entry name" value="Chal_sti_synt_N"/>
    <property type="match status" value="1"/>
</dbReference>
<dbReference type="InterPro" id="IPR016039">
    <property type="entry name" value="Thiolase-like"/>
</dbReference>
<keyword evidence="8" id="KW-1185">Reference proteome</keyword>
<dbReference type="PANTHER" id="PTHR11877:SF99">
    <property type="entry name" value="1,3,6,8-TETRAHYDROXYNAPHTHALENE SYNTHASE"/>
    <property type="match status" value="1"/>
</dbReference>
<sequence length="352" mass="37812">MAPSARLQAISTAVPPERLAQSAVKSHIHKLFREQGYDVTPLLPAFDNAGIETRYSAMPMEWYAQPRSWPERTAIYQDAALALLEDAAIRCLRSADLEPADIDSLLLVSSTGIATPSLESLLMDRLAFREDVERLPVFGLGCAGGVIGLGQAARLAEARPGSRILLLVVELCSLNFRAQDLSKSNVIASALFGDGAAAVLVSTDARKRGPILGASVQHRWPGSKGIMGWRVEDDGLGVIFSRDIPQLVRRDLGPLVGRFLKHQNMTVASLAHSACHPGGAKVVAALEEVLQRPLPHERQILRAYGNMSAPTALFVLERVLSEERRLEGPLLSTALGPGFSAALQLVLPGGAE</sequence>
<name>A0A839SYW1_9PROT</name>
<dbReference type="GO" id="GO:0016747">
    <property type="term" value="F:acyltransferase activity, transferring groups other than amino-acyl groups"/>
    <property type="evidence" value="ECO:0007669"/>
    <property type="project" value="InterPro"/>
</dbReference>
<evidence type="ECO:0000259" key="6">
    <source>
        <dbReference type="Pfam" id="PF02797"/>
    </source>
</evidence>
<dbReference type="InterPro" id="IPR001099">
    <property type="entry name" value="Chalcone/stilbene_synt_N"/>
</dbReference>
<proteinExistence type="inferred from homology"/>
<feature type="active site" description="Acyl-thioester intermediate" evidence="4">
    <location>
        <position position="142"/>
    </location>
</feature>
<dbReference type="Proteomes" id="UP000581135">
    <property type="component" value="Unassembled WGS sequence"/>
</dbReference>
<dbReference type="GO" id="GO:0030639">
    <property type="term" value="P:polyketide biosynthetic process"/>
    <property type="evidence" value="ECO:0007669"/>
    <property type="project" value="TreeGrafter"/>
</dbReference>
<evidence type="ECO:0000256" key="4">
    <source>
        <dbReference type="PIRSR" id="PIRSR000451-1"/>
    </source>
</evidence>
<evidence type="ECO:0000256" key="2">
    <source>
        <dbReference type="ARBA" id="ARBA00022679"/>
    </source>
</evidence>
<comment type="caution">
    <text evidence="7">The sequence shown here is derived from an EMBL/GenBank/DDBJ whole genome shotgun (WGS) entry which is preliminary data.</text>
</comment>
<gene>
    <name evidence="7" type="ORF">FHR98_002416</name>
</gene>
<evidence type="ECO:0000259" key="5">
    <source>
        <dbReference type="Pfam" id="PF00195"/>
    </source>
</evidence>
<dbReference type="RefSeq" id="WP_183416926.1">
    <property type="nucleotide sequence ID" value="NZ_JACHXA010000006.1"/>
</dbReference>
<dbReference type="Gene3D" id="3.40.47.10">
    <property type="match status" value="2"/>
</dbReference>
<dbReference type="EMBL" id="JACHXA010000006">
    <property type="protein sequence ID" value="MBB3066113.1"/>
    <property type="molecule type" value="Genomic_DNA"/>
</dbReference>